<sequence length="339" mass="37260">MDNEQLLFTVADRSYFALLKKDIHALAIKMGFNSERAGKVDIVVAELVSNLVKHANGGHLLVKQIKDNLGGEGIELVSMDNGGGIHDLKRMLQDGISTTNTLGHGLGSIQRLSDKCEIYTQKDWGTVILSRLYKDAVINPIKPASKVEISTVVIPKPGEEVCGDGVYYKLTKDKLKLFVGDGLGHGPNAAKAINDASHVFKNSVEDSPVDVIREIHQSVRKTRGLVASVAIFNFKEKVWRICGVGNIAVKVQSFLNSKNYVSHNGIIGHNIPNTMKDQLVPYEPNQTLLFCSDGIKTRWELYKYPGILKNDLSVLTAALYKDHTRNTDDASVVAVKINL</sequence>
<dbReference type="GO" id="GO:0004674">
    <property type="term" value="F:protein serine/threonine kinase activity"/>
    <property type="evidence" value="ECO:0007669"/>
    <property type="project" value="UniProtKB-KW"/>
</dbReference>
<dbReference type="SUPFAM" id="SSF81606">
    <property type="entry name" value="PP2C-like"/>
    <property type="match status" value="1"/>
</dbReference>
<name>A0A172TUW0_9BACT</name>
<dbReference type="KEGG" id="fla:SY85_09860"/>
<dbReference type="InterPro" id="IPR001932">
    <property type="entry name" value="PPM-type_phosphatase-like_dom"/>
</dbReference>
<dbReference type="Pfam" id="PF07228">
    <property type="entry name" value="SpoIIE"/>
    <property type="match status" value="1"/>
</dbReference>
<dbReference type="InterPro" id="IPR003594">
    <property type="entry name" value="HATPase_dom"/>
</dbReference>
<dbReference type="Proteomes" id="UP000077177">
    <property type="component" value="Chromosome"/>
</dbReference>
<accession>A0A172TUW0</accession>
<dbReference type="Gene3D" id="3.30.565.10">
    <property type="entry name" value="Histidine kinase-like ATPase, C-terminal domain"/>
    <property type="match status" value="1"/>
</dbReference>
<keyword evidence="2" id="KW-0418">Kinase</keyword>
<dbReference type="EMBL" id="CP011390">
    <property type="protein sequence ID" value="ANE50758.1"/>
    <property type="molecule type" value="Genomic_DNA"/>
</dbReference>
<reference evidence="3" key="1">
    <citation type="submission" date="2015-01" db="EMBL/GenBank/DDBJ databases">
        <title>Flavisolibacter sp./LCS9/ whole genome sequencing.</title>
        <authorList>
            <person name="Kim M.K."/>
            <person name="Srinivasan S."/>
            <person name="Lee J.-J."/>
        </authorList>
    </citation>
    <scope>NUCLEOTIDE SEQUENCE [LARGE SCALE GENOMIC DNA]</scope>
    <source>
        <strain evidence="3">LCS9</strain>
    </source>
</reference>
<dbReference type="PANTHER" id="PTHR35801">
    <property type="entry name" value="PHOSPHOSERINE PHOSPHATASE RSBX"/>
    <property type="match status" value="1"/>
</dbReference>
<dbReference type="AlphaFoldDB" id="A0A172TUW0"/>
<dbReference type="Pfam" id="PF13581">
    <property type="entry name" value="HATPase_c_2"/>
    <property type="match status" value="1"/>
</dbReference>
<evidence type="ECO:0000313" key="2">
    <source>
        <dbReference type="EMBL" id="ANE50758.1"/>
    </source>
</evidence>
<keyword evidence="2" id="KW-0808">Transferase</keyword>
<dbReference type="Gene3D" id="3.60.40.10">
    <property type="entry name" value="PPM-type phosphatase domain"/>
    <property type="match status" value="1"/>
</dbReference>
<dbReference type="InterPro" id="IPR039248">
    <property type="entry name" value="Ptase_RsbX"/>
</dbReference>
<organism evidence="2 3">
    <name type="scientific">Flavisolibacter tropicus</name>
    <dbReference type="NCBI Taxonomy" id="1492898"/>
    <lineage>
        <taxon>Bacteria</taxon>
        <taxon>Pseudomonadati</taxon>
        <taxon>Bacteroidota</taxon>
        <taxon>Chitinophagia</taxon>
        <taxon>Chitinophagales</taxon>
        <taxon>Chitinophagaceae</taxon>
        <taxon>Flavisolibacter</taxon>
    </lineage>
</organism>
<dbReference type="PANTHER" id="PTHR35801:SF1">
    <property type="entry name" value="PHOSPHOSERINE PHOSPHATASE RSBX"/>
    <property type="match status" value="1"/>
</dbReference>
<evidence type="ECO:0000259" key="1">
    <source>
        <dbReference type="SMART" id="SM00331"/>
    </source>
</evidence>
<dbReference type="SMART" id="SM00331">
    <property type="entry name" value="PP2C_SIG"/>
    <property type="match status" value="1"/>
</dbReference>
<keyword evidence="2" id="KW-0723">Serine/threonine-protein kinase</keyword>
<dbReference type="SUPFAM" id="SSF55874">
    <property type="entry name" value="ATPase domain of HSP90 chaperone/DNA topoisomerase II/histidine kinase"/>
    <property type="match status" value="1"/>
</dbReference>
<proteinExistence type="predicted"/>
<dbReference type="InterPro" id="IPR036457">
    <property type="entry name" value="PPM-type-like_dom_sf"/>
</dbReference>
<protein>
    <submittedName>
        <fullName evidence="2">Serine/threonine protein kinase</fullName>
    </submittedName>
</protein>
<keyword evidence="3" id="KW-1185">Reference proteome</keyword>
<dbReference type="STRING" id="1492898.SY85_09860"/>
<dbReference type="InterPro" id="IPR036890">
    <property type="entry name" value="HATPase_C_sf"/>
</dbReference>
<reference evidence="2 3" key="2">
    <citation type="journal article" date="2016" name="Int. J. Syst. Evol. Microbiol.">
        <title>Flavisolibacter tropicus sp. nov., isolated from tropical soil.</title>
        <authorList>
            <person name="Lee J.J."/>
            <person name="Kang M.S."/>
            <person name="Kim G.S."/>
            <person name="Lee C.S."/>
            <person name="Lim S."/>
            <person name="Lee J."/>
            <person name="Roh S.H."/>
            <person name="Kang H."/>
            <person name="Ha J.M."/>
            <person name="Bae S."/>
            <person name="Jung H.Y."/>
            <person name="Kim M.K."/>
        </authorList>
    </citation>
    <scope>NUCLEOTIDE SEQUENCE [LARGE SCALE GENOMIC DNA]</scope>
    <source>
        <strain evidence="2 3">LCS9</strain>
    </source>
</reference>
<gene>
    <name evidence="2" type="ORF">SY85_09860</name>
</gene>
<evidence type="ECO:0000313" key="3">
    <source>
        <dbReference type="Proteomes" id="UP000077177"/>
    </source>
</evidence>
<dbReference type="OrthoDB" id="479131at2"/>
<dbReference type="RefSeq" id="WP_066404048.1">
    <property type="nucleotide sequence ID" value="NZ_CP011390.1"/>
</dbReference>
<feature type="domain" description="PPM-type phosphatase" evidence="1">
    <location>
        <begin position="144"/>
        <end position="337"/>
    </location>
</feature>